<dbReference type="RefSeq" id="WP_344051112.1">
    <property type="nucleotide sequence ID" value="NZ_BAAAPK010000001.1"/>
</dbReference>
<dbReference type="Pfam" id="PF04892">
    <property type="entry name" value="VanZ"/>
    <property type="match status" value="1"/>
</dbReference>
<evidence type="ECO:0000313" key="4">
    <source>
        <dbReference type="EMBL" id="GAA1663263.1"/>
    </source>
</evidence>
<feature type="transmembrane region" description="Helical" evidence="2">
    <location>
        <begin position="164"/>
        <end position="185"/>
    </location>
</feature>
<sequence length="366" mass="38764">MSDQITSGLLAIVLGAVVGVILFVPFVAISYRRRGGLTLGRSLLWAAALIYFLAIWTYTLLPLPDPDAVRCVGTNLDITAFVDEVQTAVGRSENPWLDPLVLQLLLNVLLFVPLGFFLRVLGGRGVFTALLVGFALSAFIETTQVTGVWGVYPCAYRVFDVDDMLTNTLGAVVGSILSLVVPARHRGMARSEDADEPRPVTRGRRLIGMLCDGLAAAVAVVLVGTSTQLWLQFVVGDQEAVQDGTLADTLATAIPVLAWLVLILATGRSVGDLAVQLRYRGGRVPTPVARVLRWAGGVGGWLLLGALPGPWALLASAFALTSLVLVFATARGRGMPGILSGMRVEDARDPGTTAVPAAPESGSRRP</sequence>
<dbReference type="InterPro" id="IPR053150">
    <property type="entry name" value="Teicoplanin_resist-assoc"/>
</dbReference>
<comment type="caution">
    <text evidence="4">The sequence shown here is derived from an EMBL/GenBank/DDBJ whole genome shotgun (WGS) entry which is preliminary data.</text>
</comment>
<evidence type="ECO:0000313" key="5">
    <source>
        <dbReference type="Proteomes" id="UP001500596"/>
    </source>
</evidence>
<dbReference type="PANTHER" id="PTHR36834:SF1">
    <property type="entry name" value="INTEGRAL MEMBRANE PROTEIN"/>
    <property type="match status" value="1"/>
</dbReference>
<name>A0ABN2G1L4_9MICO</name>
<keyword evidence="2" id="KW-0472">Membrane</keyword>
<evidence type="ECO:0000256" key="2">
    <source>
        <dbReference type="SAM" id="Phobius"/>
    </source>
</evidence>
<keyword evidence="2" id="KW-1133">Transmembrane helix</keyword>
<proteinExistence type="predicted"/>
<feature type="region of interest" description="Disordered" evidence="1">
    <location>
        <begin position="342"/>
        <end position="366"/>
    </location>
</feature>
<organism evidence="4 5">
    <name type="scientific">Microbacterium lacus</name>
    <dbReference type="NCBI Taxonomy" id="415217"/>
    <lineage>
        <taxon>Bacteria</taxon>
        <taxon>Bacillati</taxon>
        <taxon>Actinomycetota</taxon>
        <taxon>Actinomycetes</taxon>
        <taxon>Micrococcales</taxon>
        <taxon>Microbacteriaceae</taxon>
        <taxon>Microbacterium</taxon>
    </lineage>
</organism>
<keyword evidence="5" id="KW-1185">Reference proteome</keyword>
<evidence type="ECO:0000259" key="3">
    <source>
        <dbReference type="Pfam" id="PF04892"/>
    </source>
</evidence>
<feature type="transmembrane region" description="Helical" evidence="2">
    <location>
        <begin position="250"/>
        <end position="270"/>
    </location>
</feature>
<accession>A0ABN2G1L4</accession>
<feature type="transmembrane region" description="Helical" evidence="2">
    <location>
        <begin position="291"/>
        <end position="307"/>
    </location>
</feature>
<protein>
    <recommendedName>
        <fullName evidence="3">VanZ-like domain-containing protein</fullName>
    </recommendedName>
</protein>
<evidence type="ECO:0000256" key="1">
    <source>
        <dbReference type="SAM" id="MobiDB-lite"/>
    </source>
</evidence>
<feature type="transmembrane region" description="Helical" evidence="2">
    <location>
        <begin position="100"/>
        <end position="118"/>
    </location>
</feature>
<reference evidence="4 5" key="1">
    <citation type="journal article" date="2019" name="Int. J. Syst. Evol. Microbiol.">
        <title>The Global Catalogue of Microorganisms (GCM) 10K type strain sequencing project: providing services to taxonomists for standard genome sequencing and annotation.</title>
        <authorList>
            <consortium name="The Broad Institute Genomics Platform"/>
            <consortium name="The Broad Institute Genome Sequencing Center for Infectious Disease"/>
            <person name="Wu L."/>
            <person name="Ma J."/>
        </authorList>
    </citation>
    <scope>NUCLEOTIDE SEQUENCE [LARGE SCALE GENOMIC DNA]</scope>
    <source>
        <strain evidence="4 5">JCM 15575</strain>
    </source>
</reference>
<dbReference type="PANTHER" id="PTHR36834">
    <property type="entry name" value="MEMBRANE PROTEIN-RELATED"/>
    <property type="match status" value="1"/>
</dbReference>
<feature type="transmembrane region" description="Helical" evidence="2">
    <location>
        <begin position="206"/>
        <end position="230"/>
    </location>
</feature>
<dbReference type="InterPro" id="IPR006976">
    <property type="entry name" value="VanZ-like"/>
</dbReference>
<feature type="domain" description="VanZ-like" evidence="3">
    <location>
        <begin position="49"/>
        <end position="180"/>
    </location>
</feature>
<feature type="transmembrane region" description="Helical" evidence="2">
    <location>
        <begin position="130"/>
        <end position="152"/>
    </location>
</feature>
<feature type="transmembrane region" description="Helical" evidence="2">
    <location>
        <begin position="6"/>
        <end position="31"/>
    </location>
</feature>
<dbReference type="Proteomes" id="UP001500596">
    <property type="component" value="Unassembled WGS sequence"/>
</dbReference>
<feature type="transmembrane region" description="Helical" evidence="2">
    <location>
        <begin position="43"/>
        <end position="61"/>
    </location>
</feature>
<dbReference type="EMBL" id="BAAAPK010000001">
    <property type="protein sequence ID" value="GAA1663263.1"/>
    <property type="molecule type" value="Genomic_DNA"/>
</dbReference>
<keyword evidence="2" id="KW-0812">Transmembrane</keyword>
<gene>
    <name evidence="4" type="ORF">GCM10009807_04180</name>
</gene>